<dbReference type="AlphaFoldDB" id="A0A810Q7B5"/>
<accession>A0A810Q7B5</accession>
<dbReference type="RefSeq" id="WP_213540748.1">
    <property type="nucleotide sequence ID" value="NZ_AP023418.1"/>
</dbReference>
<evidence type="ECO:0000313" key="2">
    <source>
        <dbReference type="Proteomes" id="UP000681035"/>
    </source>
</evidence>
<evidence type="ECO:0000313" key="1">
    <source>
        <dbReference type="EMBL" id="BCK82162.1"/>
    </source>
</evidence>
<evidence type="ECO:0008006" key="3">
    <source>
        <dbReference type="Google" id="ProtNLM"/>
    </source>
</evidence>
<proteinExistence type="predicted"/>
<reference evidence="1" key="1">
    <citation type="submission" date="2020-09" db="EMBL/GenBank/DDBJ databases">
        <title>New species isolated from human feces.</title>
        <authorList>
            <person name="Kitahara M."/>
            <person name="Shigeno Y."/>
            <person name="Shime M."/>
            <person name="Matsumoto Y."/>
            <person name="Nakamura S."/>
            <person name="Motooka D."/>
            <person name="Fukuoka S."/>
            <person name="Nishikawa H."/>
            <person name="Benno Y."/>
        </authorList>
    </citation>
    <scope>NUCLEOTIDE SEQUENCE</scope>
    <source>
        <strain evidence="1">MM50</strain>
    </source>
</reference>
<dbReference type="KEGG" id="vcop:MM50RIKEN_19250"/>
<organism evidence="1 2">
    <name type="scientific">Vescimonas coprocola</name>
    <dbReference type="NCBI Taxonomy" id="2714355"/>
    <lineage>
        <taxon>Bacteria</taxon>
        <taxon>Bacillati</taxon>
        <taxon>Bacillota</taxon>
        <taxon>Clostridia</taxon>
        <taxon>Eubacteriales</taxon>
        <taxon>Oscillospiraceae</taxon>
        <taxon>Vescimonas</taxon>
    </lineage>
</organism>
<gene>
    <name evidence="1" type="ORF">MM50RIKEN_19250</name>
</gene>
<name>A0A810Q7B5_9FIRM</name>
<keyword evidence="2" id="KW-1185">Reference proteome</keyword>
<dbReference type="Proteomes" id="UP000681035">
    <property type="component" value="Chromosome"/>
</dbReference>
<dbReference type="EMBL" id="AP023418">
    <property type="protein sequence ID" value="BCK82162.1"/>
    <property type="molecule type" value="Genomic_DNA"/>
</dbReference>
<protein>
    <recommendedName>
        <fullName evidence="3">CobB/CobQ-like glutamine amidotransferase domain-containing protein</fullName>
    </recommendedName>
</protein>
<sequence>MKVEILFPEVGNLCGDLMNIRYLRQCCPELEVVETDLKSRPAFLEGGVDLVYMGSATEKGLELMVKALTPYREELAARVDGGQRMLVTGNALDALGEYVQSDQGLRFDGLGLLPTHAEYQMMNRHNSFFLGTYGTGMEIVGFKSLFGHTYGADDPGTGLFKVVRGVGRRPGSLVEGFRRGGLMATYLTGPLLVLNPPFTKQLLRELGAEDTLAFEEAAMEAYEARLAEFRDEKRSYLY</sequence>